<feature type="region of interest" description="Disordered" evidence="1">
    <location>
        <begin position="43"/>
        <end position="97"/>
    </location>
</feature>
<reference evidence="2 3" key="1">
    <citation type="submission" date="2024-04" db="EMBL/GenBank/DDBJ databases">
        <title>Phyllosticta paracitricarpa is synonymous to the EU quarantine fungus P. citricarpa based on phylogenomic analyses.</title>
        <authorList>
            <consortium name="Lawrence Berkeley National Laboratory"/>
            <person name="Van ingen-buijs V.A."/>
            <person name="Van westerhoven A.C."/>
            <person name="Haridas S."/>
            <person name="Skiadas P."/>
            <person name="Martin F."/>
            <person name="Groenewald J.Z."/>
            <person name="Crous P.W."/>
            <person name="Seidl M.F."/>
        </authorList>
    </citation>
    <scope>NUCLEOTIDE SEQUENCE [LARGE SCALE GENOMIC DNA]</scope>
    <source>
        <strain evidence="2 3">CPC 17464</strain>
    </source>
</reference>
<protein>
    <submittedName>
        <fullName evidence="2">Uncharacterized protein</fullName>
    </submittedName>
</protein>
<evidence type="ECO:0000313" key="3">
    <source>
        <dbReference type="Proteomes" id="UP001360953"/>
    </source>
</evidence>
<sequence length="204" mass="22002">MSAPKPINPVQPSLPRSESHAMPCTVPYRTGRVRRLGSAPWMAAAPTPSRARLSTAQHSSAPGHWLPCAPSNQPSPGLQRPLRLPGAESKGPSPLQSRASLHGLLHATPSHARALLMTMIYALPSLPSPPYIPKLLQKLLAYAIQFFPLPPLDETPFSPPFSKQENPKRSNQLLIQPPSPRIPFASPPVCLLCPRRQSPGASGL</sequence>
<comment type="caution">
    <text evidence="2">The sequence shown here is derived from an EMBL/GenBank/DDBJ whole genome shotgun (WGS) entry which is preliminary data.</text>
</comment>
<name>A0ABR1LXE9_9PEZI</name>
<keyword evidence="3" id="KW-1185">Reference proteome</keyword>
<dbReference type="EMBL" id="JBBPEH010000004">
    <property type="protein sequence ID" value="KAK7539344.1"/>
    <property type="molecule type" value="Genomic_DNA"/>
</dbReference>
<feature type="compositionally biased region" description="Polar residues" evidence="1">
    <location>
        <begin position="161"/>
        <end position="174"/>
    </location>
</feature>
<dbReference type="GeneID" id="92032544"/>
<evidence type="ECO:0000313" key="2">
    <source>
        <dbReference type="EMBL" id="KAK7539344.1"/>
    </source>
</evidence>
<feature type="region of interest" description="Disordered" evidence="1">
    <location>
        <begin position="1"/>
        <end position="23"/>
    </location>
</feature>
<evidence type="ECO:0000256" key="1">
    <source>
        <dbReference type="SAM" id="MobiDB-lite"/>
    </source>
</evidence>
<gene>
    <name evidence="2" type="ORF">J3D65DRAFT_618321</name>
</gene>
<accession>A0ABR1LXE9</accession>
<proteinExistence type="predicted"/>
<dbReference type="RefSeq" id="XP_066656615.1">
    <property type="nucleotide sequence ID" value="XM_066799638.1"/>
</dbReference>
<organism evidence="2 3">
    <name type="scientific">Phyllosticta citribraziliensis</name>
    <dbReference type="NCBI Taxonomy" id="989973"/>
    <lineage>
        <taxon>Eukaryota</taxon>
        <taxon>Fungi</taxon>
        <taxon>Dikarya</taxon>
        <taxon>Ascomycota</taxon>
        <taxon>Pezizomycotina</taxon>
        <taxon>Dothideomycetes</taxon>
        <taxon>Dothideomycetes incertae sedis</taxon>
        <taxon>Botryosphaeriales</taxon>
        <taxon>Phyllostictaceae</taxon>
        <taxon>Phyllosticta</taxon>
    </lineage>
</organism>
<feature type="region of interest" description="Disordered" evidence="1">
    <location>
        <begin position="155"/>
        <end position="181"/>
    </location>
</feature>
<dbReference type="Proteomes" id="UP001360953">
    <property type="component" value="Unassembled WGS sequence"/>
</dbReference>